<keyword evidence="3" id="KW-0786">Thiamine pyrophosphate</keyword>
<evidence type="ECO:0000256" key="2">
    <source>
        <dbReference type="ARBA" id="ARBA00007131"/>
    </source>
</evidence>
<keyword evidence="5" id="KW-0808">Transferase</keyword>
<sequence>MKDAGFVSATVNQPGIEAQIRGIRENIIRAASTAGEGHIASAFSILDILYVLYHGILRHDPARPQDPQRDRFVLSKGHASLGIYGILAERGFFPKEELNTFASSSGRLGGHPDSRKVPGVEASTGSLGHGMPMAAGMALGLKIRASDSRVVCIVGDGECNEGAVWEAALLAAHHQLGNFTCIVDYNHSGDRALMLGDLSAKFRSFGWETTEIDGHDHEQIRAALEPRGGSVPRAIIANTIKGHGCKEMENNPAWHHKAPKAEELEALLAQLT</sequence>
<dbReference type="PANTHER" id="PTHR47514:SF1">
    <property type="entry name" value="TRANSKETOLASE N-TERMINAL SECTION-RELATED"/>
    <property type="match status" value="1"/>
</dbReference>
<dbReference type="EC" id="2.2.1.1" evidence="5"/>
<name>A0A7W7YFD7_9BACT</name>
<feature type="domain" description="Transketolase N-terminal" evidence="4">
    <location>
        <begin position="21"/>
        <end position="267"/>
    </location>
</feature>
<comment type="caution">
    <text evidence="5">The sequence shown here is derived from an EMBL/GenBank/DDBJ whole genome shotgun (WGS) entry which is preliminary data.</text>
</comment>
<dbReference type="Proteomes" id="UP000590740">
    <property type="component" value="Unassembled WGS sequence"/>
</dbReference>
<keyword evidence="6" id="KW-1185">Reference proteome</keyword>
<evidence type="ECO:0000313" key="6">
    <source>
        <dbReference type="Proteomes" id="UP000590740"/>
    </source>
</evidence>
<dbReference type="PANTHER" id="PTHR47514">
    <property type="entry name" value="TRANSKETOLASE N-TERMINAL SECTION-RELATED"/>
    <property type="match status" value="1"/>
</dbReference>
<dbReference type="InterPro" id="IPR029061">
    <property type="entry name" value="THDP-binding"/>
</dbReference>
<dbReference type="SUPFAM" id="SSF52518">
    <property type="entry name" value="Thiamin diphosphate-binding fold (THDP-binding)"/>
    <property type="match status" value="1"/>
</dbReference>
<dbReference type="CDD" id="cd02012">
    <property type="entry name" value="TPP_TK"/>
    <property type="match status" value="1"/>
</dbReference>
<comment type="cofactor">
    <cofactor evidence="1">
        <name>thiamine diphosphate</name>
        <dbReference type="ChEBI" id="CHEBI:58937"/>
    </cofactor>
</comment>
<evidence type="ECO:0000256" key="3">
    <source>
        <dbReference type="ARBA" id="ARBA00023052"/>
    </source>
</evidence>
<evidence type="ECO:0000256" key="1">
    <source>
        <dbReference type="ARBA" id="ARBA00001964"/>
    </source>
</evidence>
<dbReference type="InterPro" id="IPR005474">
    <property type="entry name" value="Transketolase_N"/>
</dbReference>
<proteinExistence type="inferred from homology"/>
<evidence type="ECO:0000259" key="4">
    <source>
        <dbReference type="Pfam" id="PF00456"/>
    </source>
</evidence>
<comment type="similarity">
    <text evidence="2">Belongs to the transketolase family.</text>
</comment>
<organism evidence="5 6">
    <name type="scientific">Prosthecobacter vanneervenii</name>
    <dbReference type="NCBI Taxonomy" id="48466"/>
    <lineage>
        <taxon>Bacteria</taxon>
        <taxon>Pseudomonadati</taxon>
        <taxon>Verrucomicrobiota</taxon>
        <taxon>Verrucomicrobiia</taxon>
        <taxon>Verrucomicrobiales</taxon>
        <taxon>Verrucomicrobiaceae</taxon>
        <taxon>Prosthecobacter</taxon>
    </lineage>
</organism>
<dbReference type="Pfam" id="PF00456">
    <property type="entry name" value="Transketolase_N"/>
    <property type="match status" value="1"/>
</dbReference>
<gene>
    <name evidence="5" type="ORF">HNQ65_004780</name>
</gene>
<dbReference type="EMBL" id="JACHIG010000014">
    <property type="protein sequence ID" value="MBB5035171.1"/>
    <property type="molecule type" value="Genomic_DNA"/>
</dbReference>
<accession>A0A7W7YFD7</accession>
<dbReference type="RefSeq" id="WP_184343691.1">
    <property type="nucleotide sequence ID" value="NZ_JACHIG010000014.1"/>
</dbReference>
<protein>
    <submittedName>
        <fullName evidence="5">Transketolase</fullName>
        <ecNumber evidence="5">2.2.1.1</ecNumber>
    </submittedName>
</protein>
<dbReference type="Gene3D" id="3.40.50.970">
    <property type="match status" value="1"/>
</dbReference>
<evidence type="ECO:0000313" key="5">
    <source>
        <dbReference type="EMBL" id="MBB5035171.1"/>
    </source>
</evidence>
<reference evidence="5 6" key="1">
    <citation type="submission" date="2020-08" db="EMBL/GenBank/DDBJ databases">
        <title>Genomic Encyclopedia of Type Strains, Phase IV (KMG-IV): sequencing the most valuable type-strain genomes for metagenomic binning, comparative biology and taxonomic classification.</title>
        <authorList>
            <person name="Goeker M."/>
        </authorList>
    </citation>
    <scope>NUCLEOTIDE SEQUENCE [LARGE SCALE GENOMIC DNA]</scope>
    <source>
        <strain evidence="5 6">DSM 12252</strain>
    </source>
</reference>
<dbReference type="GO" id="GO:0004802">
    <property type="term" value="F:transketolase activity"/>
    <property type="evidence" value="ECO:0007669"/>
    <property type="project" value="UniProtKB-EC"/>
</dbReference>
<dbReference type="AlphaFoldDB" id="A0A7W7YFD7"/>